<sequence length="191" mass="22588">MESRPPKSKTPAFAEYPIEFVLDEEGYRIRDPESGFGWKVTEESLENRRKWAAEHYKGTEPIEILNRAYFLDPHDQSKVPRLMYYGLGVKTKQLVDYAKQHKLVAYDENKFNVYTEALLMRATNRHLQQLCRTDLTLETPYCESAQWVITLHTNHNWFVQELADPNDIRKVIKTIQTELQLEQPAMWYYAA</sequence>
<proteinExistence type="predicted"/>
<evidence type="ECO:0000313" key="2">
    <source>
        <dbReference type="Proteomes" id="UP000298327"/>
    </source>
</evidence>
<protein>
    <submittedName>
        <fullName evidence="1">Uncharacterized protein</fullName>
    </submittedName>
</protein>
<evidence type="ECO:0000313" key="1">
    <source>
        <dbReference type="EMBL" id="TFY55403.1"/>
    </source>
</evidence>
<name>A0A4Y9Y102_9AGAM</name>
<reference evidence="1 2" key="1">
    <citation type="submission" date="2019-02" db="EMBL/GenBank/DDBJ databases">
        <title>Genome sequencing of the rare red list fungi Dentipellis fragilis.</title>
        <authorList>
            <person name="Buettner E."/>
            <person name="Kellner H."/>
        </authorList>
    </citation>
    <scope>NUCLEOTIDE SEQUENCE [LARGE SCALE GENOMIC DNA]</scope>
    <source>
        <strain evidence="1 2">DSM 105465</strain>
    </source>
</reference>
<dbReference type="EMBL" id="SEOQ01000920">
    <property type="protein sequence ID" value="TFY55403.1"/>
    <property type="molecule type" value="Genomic_DNA"/>
</dbReference>
<organism evidence="1 2">
    <name type="scientific">Dentipellis fragilis</name>
    <dbReference type="NCBI Taxonomy" id="205917"/>
    <lineage>
        <taxon>Eukaryota</taxon>
        <taxon>Fungi</taxon>
        <taxon>Dikarya</taxon>
        <taxon>Basidiomycota</taxon>
        <taxon>Agaricomycotina</taxon>
        <taxon>Agaricomycetes</taxon>
        <taxon>Russulales</taxon>
        <taxon>Hericiaceae</taxon>
        <taxon>Dentipellis</taxon>
    </lineage>
</organism>
<dbReference type="OrthoDB" id="3266090at2759"/>
<accession>A0A4Y9Y102</accession>
<keyword evidence="2" id="KW-1185">Reference proteome</keyword>
<dbReference type="Proteomes" id="UP000298327">
    <property type="component" value="Unassembled WGS sequence"/>
</dbReference>
<dbReference type="AlphaFoldDB" id="A0A4Y9Y102"/>
<gene>
    <name evidence="1" type="ORF">EVG20_g9330</name>
</gene>
<comment type="caution">
    <text evidence="1">The sequence shown here is derived from an EMBL/GenBank/DDBJ whole genome shotgun (WGS) entry which is preliminary data.</text>
</comment>